<sequence length="121" mass="12755">MAWGLADVSLGAFLDDRGDDVDRVLTGIHSLCAFGPVFMTVADELGYLRDHEVTAPFLLLWSGGGRADRGSAGCGNGRGTGARLLTEILTLTTALTDSGAPEWGRAGFRAYERALDGLLDP</sequence>
<keyword evidence="2" id="KW-1185">Reference proteome</keyword>
<dbReference type="EMBL" id="JACMSF010000071">
    <property type="protein sequence ID" value="MBC2907256.1"/>
    <property type="molecule type" value="Genomic_DNA"/>
</dbReference>
<dbReference type="Proteomes" id="UP000584670">
    <property type="component" value="Unassembled WGS sequence"/>
</dbReference>
<dbReference type="AlphaFoldDB" id="A0A7X1JAL8"/>
<accession>A0A7X1JAL8</accession>
<evidence type="ECO:0000313" key="2">
    <source>
        <dbReference type="Proteomes" id="UP000584670"/>
    </source>
</evidence>
<gene>
    <name evidence="1" type="ORF">H4N64_38230</name>
</gene>
<name>A0A7X1JAL8_9ACTN</name>
<reference evidence="1 2" key="1">
    <citation type="submission" date="2020-08" db="EMBL/GenBank/DDBJ databases">
        <title>Streptomyces sp. PSKA01 genome sequencing and assembly.</title>
        <authorList>
            <person name="Mandal S."/>
            <person name="Maiti P.K."/>
            <person name="Das P."/>
        </authorList>
    </citation>
    <scope>NUCLEOTIDE SEQUENCE [LARGE SCALE GENOMIC DNA]</scope>
    <source>
        <strain evidence="1 2">PSKA01</strain>
    </source>
</reference>
<protein>
    <submittedName>
        <fullName evidence="1">Uncharacterized protein</fullName>
    </submittedName>
</protein>
<dbReference type="RefSeq" id="WP_186287211.1">
    <property type="nucleotide sequence ID" value="NZ_JACMSF010000071.1"/>
</dbReference>
<evidence type="ECO:0000313" key="1">
    <source>
        <dbReference type="EMBL" id="MBC2907256.1"/>
    </source>
</evidence>
<organism evidence="1 2">
    <name type="scientific">Streptomyces cupreus</name>
    <dbReference type="NCBI Taxonomy" id="2759956"/>
    <lineage>
        <taxon>Bacteria</taxon>
        <taxon>Bacillati</taxon>
        <taxon>Actinomycetota</taxon>
        <taxon>Actinomycetes</taxon>
        <taxon>Kitasatosporales</taxon>
        <taxon>Streptomycetaceae</taxon>
        <taxon>Streptomyces</taxon>
    </lineage>
</organism>
<proteinExistence type="predicted"/>
<comment type="caution">
    <text evidence="1">The sequence shown here is derived from an EMBL/GenBank/DDBJ whole genome shotgun (WGS) entry which is preliminary data.</text>
</comment>